<protein>
    <submittedName>
        <fullName evidence="1">Uncharacterized protein</fullName>
    </submittedName>
</protein>
<comment type="caution">
    <text evidence="1">The sequence shown here is derived from an EMBL/GenBank/DDBJ whole genome shotgun (WGS) entry which is preliminary data.</text>
</comment>
<dbReference type="EMBL" id="LAZR01000332">
    <property type="protein sequence ID" value="KKN74106.1"/>
    <property type="molecule type" value="Genomic_DNA"/>
</dbReference>
<accession>A0A0F9VKS6</accession>
<organism evidence="1">
    <name type="scientific">marine sediment metagenome</name>
    <dbReference type="NCBI Taxonomy" id="412755"/>
    <lineage>
        <taxon>unclassified sequences</taxon>
        <taxon>metagenomes</taxon>
        <taxon>ecological metagenomes</taxon>
    </lineage>
</organism>
<proteinExistence type="predicted"/>
<sequence length="161" mass="18331">MGKKKKETMAVGFPERVSIKRRSLSVKGSLTFNEWLDVGYLLKDIHGSIMFWLGDWLNYGENRYGEQYAQAVEVSGYAPQTLADAKWVASRIKPSLRNEHLTFAHHRAIAPLGEKDQKKWLRKAWEDKLTSSALRLAVPGGSKSKAAKKVECPHCRKEFEL</sequence>
<gene>
    <name evidence="1" type="ORF">LCGC14_0394460</name>
</gene>
<evidence type="ECO:0000313" key="1">
    <source>
        <dbReference type="EMBL" id="KKN74106.1"/>
    </source>
</evidence>
<dbReference type="AlphaFoldDB" id="A0A0F9VKS6"/>
<name>A0A0F9VKS6_9ZZZZ</name>
<reference evidence="1" key="1">
    <citation type="journal article" date="2015" name="Nature">
        <title>Complex archaea that bridge the gap between prokaryotes and eukaryotes.</title>
        <authorList>
            <person name="Spang A."/>
            <person name="Saw J.H."/>
            <person name="Jorgensen S.L."/>
            <person name="Zaremba-Niedzwiedzka K."/>
            <person name="Martijn J."/>
            <person name="Lind A.E."/>
            <person name="van Eijk R."/>
            <person name="Schleper C."/>
            <person name="Guy L."/>
            <person name="Ettema T.J."/>
        </authorList>
    </citation>
    <scope>NUCLEOTIDE SEQUENCE</scope>
</reference>